<protein>
    <submittedName>
        <fullName evidence="1">Uncharacterized protein</fullName>
    </submittedName>
</protein>
<organism evidence="1 2">
    <name type="scientific">Candidatus Tidjanibacter faecipullorum</name>
    <dbReference type="NCBI Taxonomy" id="2838766"/>
    <lineage>
        <taxon>Bacteria</taxon>
        <taxon>Pseudomonadati</taxon>
        <taxon>Bacteroidota</taxon>
        <taxon>Bacteroidia</taxon>
        <taxon>Bacteroidales</taxon>
        <taxon>Rikenellaceae</taxon>
        <taxon>Tidjanibacter</taxon>
    </lineage>
</organism>
<sequence length="165" mass="18720">MMGAERTRSLTWNLRRTAVHLRVRHFRGHGVHSPFAYRLVREVFMKRRHLHAAGPLCDALRQAHVGKHTARMAQAVYDYDACEGFSLDRAAREGGGSGMYCCVSGPIPPVTEGYRVVALFRPRASRERYRQCLEAVARHGGLSLDCRSILFLFTDRGLSKEHIKL</sequence>
<evidence type="ECO:0000313" key="2">
    <source>
        <dbReference type="Proteomes" id="UP000824014"/>
    </source>
</evidence>
<evidence type="ECO:0000313" key="1">
    <source>
        <dbReference type="EMBL" id="HIZ14331.1"/>
    </source>
</evidence>
<dbReference type="Proteomes" id="UP000824014">
    <property type="component" value="Unassembled WGS sequence"/>
</dbReference>
<accession>A0A9D2DC57</accession>
<proteinExistence type="predicted"/>
<comment type="caution">
    <text evidence="1">The sequence shown here is derived from an EMBL/GenBank/DDBJ whole genome shotgun (WGS) entry which is preliminary data.</text>
</comment>
<reference evidence="1" key="2">
    <citation type="submission" date="2021-04" db="EMBL/GenBank/DDBJ databases">
        <authorList>
            <person name="Gilroy R."/>
        </authorList>
    </citation>
    <scope>NUCLEOTIDE SEQUENCE</scope>
    <source>
        <strain evidence="1">ChiHjej11B10-19426</strain>
    </source>
</reference>
<dbReference type="EMBL" id="DXCC01000001">
    <property type="protein sequence ID" value="HIZ14331.1"/>
    <property type="molecule type" value="Genomic_DNA"/>
</dbReference>
<gene>
    <name evidence="1" type="ORF">H9816_00205</name>
</gene>
<dbReference type="AlphaFoldDB" id="A0A9D2DC57"/>
<reference evidence="1" key="1">
    <citation type="journal article" date="2021" name="PeerJ">
        <title>Extensive microbial diversity within the chicken gut microbiome revealed by metagenomics and culture.</title>
        <authorList>
            <person name="Gilroy R."/>
            <person name="Ravi A."/>
            <person name="Getino M."/>
            <person name="Pursley I."/>
            <person name="Horton D.L."/>
            <person name="Alikhan N.F."/>
            <person name="Baker D."/>
            <person name="Gharbi K."/>
            <person name="Hall N."/>
            <person name="Watson M."/>
            <person name="Adriaenssens E.M."/>
            <person name="Foster-Nyarko E."/>
            <person name="Jarju S."/>
            <person name="Secka A."/>
            <person name="Antonio M."/>
            <person name="Oren A."/>
            <person name="Chaudhuri R.R."/>
            <person name="La Ragione R."/>
            <person name="Hildebrand F."/>
            <person name="Pallen M.J."/>
        </authorList>
    </citation>
    <scope>NUCLEOTIDE SEQUENCE</scope>
    <source>
        <strain evidence="1">ChiHjej11B10-19426</strain>
    </source>
</reference>
<name>A0A9D2DC57_9BACT</name>